<dbReference type="GeneID" id="95325055"/>
<evidence type="ECO:0000313" key="2">
    <source>
        <dbReference type="Proteomes" id="UP001652264"/>
    </source>
</evidence>
<evidence type="ECO:0000313" key="1">
    <source>
        <dbReference type="EMBL" id="MCS6523883.1"/>
    </source>
</evidence>
<gene>
    <name evidence="1" type="ORF">NYQ28_15045</name>
</gene>
<comment type="caution">
    <text evidence="1">The sequence shown here is derived from an EMBL/GenBank/DDBJ whole genome shotgun (WGS) entry which is preliminary data.</text>
</comment>
<dbReference type="EMBL" id="JANVAD010000009">
    <property type="protein sequence ID" value="MCS6523883.1"/>
    <property type="molecule type" value="Genomic_DNA"/>
</dbReference>
<dbReference type="Proteomes" id="UP001652264">
    <property type="component" value="Unassembled WGS sequence"/>
</dbReference>
<dbReference type="RefSeq" id="WP_141862565.1">
    <property type="nucleotide sequence ID" value="NZ_BMNV01000011.1"/>
</dbReference>
<keyword evidence="2" id="KW-1185">Reference proteome</keyword>
<protein>
    <recommendedName>
        <fullName evidence="3">Helix-turn-helix domain-containing protein</fullName>
    </recommendedName>
</protein>
<name>A0ABT2HL71_9MICO</name>
<accession>A0ABT2HL71</accession>
<evidence type="ECO:0008006" key="3">
    <source>
        <dbReference type="Google" id="ProtNLM"/>
    </source>
</evidence>
<sequence length="89" mass="10195">MTGDIESIIRRIIREELTRAKPEAEPELDGKRAFSVQSMSEAYEVSVSYLRDDIATGKLRPRYLGRKPLISRTEAERWFTALPDERPAG</sequence>
<proteinExistence type="predicted"/>
<reference evidence="1 2" key="1">
    <citation type="submission" date="2022-08" db="EMBL/GenBank/DDBJ databases">
        <title>Taxonomy of Curtobacterium flaccumfaciens.</title>
        <authorList>
            <person name="Osdaghi E."/>
            <person name="Taghavi S.M."/>
            <person name="Hamidizade M."/>
            <person name="Abachi H."/>
            <person name="Fazliarab A."/>
            <person name="Baeyen S."/>
            <person name="Portier P."/>
            <person name="Van Vaerenbergh J."/>
            <person name="Jacques M.-A."/>
        </authorList>
    </citation>
    <scope>NUCLEOTIDE SEQUENCE [LARGE SCALE GENOMIC DNA]</scope>
    <source>
        <strain evidence="1 2">LMG8786T</strain>
    </source>
</reference>
<organism evidence="1 2">
    <name type="scientific">Curtobacterium citreum</name>
    <dbReference type="NCBI Taxonomy" id="2036"/>
    <lineage>
        <taxon>Bacteria</taxon>
        <taxon>Bacillati</taxon>
        <taxon>Actinomycetota</taxon>
        <taxon>Actinomycetes</taxon>
        <taxon>Micrococcales</taxon>
        <taxon>Microbacteriaceae</taxon>
        <taxon>Curtobacterium</taxon>
    </lineage>
</organism>